<dbReference type="InterPro" id="IPR026816">
    <property type="entry name" value="Flavodoxin_dom"/>
</dbReference>
<dbReference type="PANTHER" id="PTHR38030:SF2">
    <property type="entry name" value="PROTOPORPHYRINOGEN IX DEHYDROGENASE [QUINONE]"/>
    <property type="match status" value="1"/>
</dbReference>
<comment type="cofactor">
    <cofactor evidence="1">
        <name>FMN</name>
        <dbReference type="ChEBI" id="CHEBI:58210"/>
    </cofactor>
</comment>
<gene>
    <name evidence="3" type="ORF">LZC95_35560</name>
</gene>
<dbReference type="RefSeq" id="WP_394842376.1">
    <property type="nucleotide sequence ID" value="NZ_CP089982.1"/>
</dbReference>
<sequence length="192" mass="21365">MANILVLYATREGQTKKIATRIAIGMRARGHEVALINAEDEREDLPVTRLDAVCIGAPVHFGRYPRAIARFVRTHRTLLQSTPSSFFSVCMAIAHGTAEGRAEAQKYVDRLSRQTGWTPGHVELFAGAVPYTKYGFFTRWMMQKIARKTGGDADASRDYEYTNWDQVDRFTASVANAAFARTTAAAHQHAAE</sequence>
<dbReference type="EMBL" id="CP089982">
    <property type="protein sequence ID" value="WXA91756.1"/>
    <property type="molecule type" value="Genomic_DNA"/>
</dbReference>
<dbReference type="InterPro" id="IPR001226">
    <property type="entry name" value="Flavodoxin_CS"/>
</dbReference>
<evidence type="ECO:0000259" key="2">
    <source>
        <dbReference type="PROSITE" id="PS50902"/>
    </source>
</evidence>
<evidence type="ECO:0000313" key="3">
    <source>
        <dbReference type="EMBL" id="WXA91756.1"/>
    </source>
</evidence>
<organism evidence="3 4">
    <name type="scientific">Pendulispora brunnea</name>
    <dbReference type="NCBI Taxonomy" id="2905690"/>
    <lineage>
        <taxon>Bacteria</taxon>
        <taxon>Pseudomonadati</taxon>
        <taxon>Myxococcota</taxon>
        <taxon>Myxococcia</taxon>
        <taxon>Myxococcales</taxon>
        <taxon>Sorangiineae</taxon>
        <taxon>Pendulisporaceae</taxon>
        <taxon>Pendulispora</taxon>
    </lineage>
</organism>
<dbReference type="Gene3D" id="3.40.50.360">
    <property type="match status" value="1"/>
</dbReference>
<feature type="domain" description="Flavodoxin-like" evidence="2">
    <location>
        <begin position="4"/>
        <end position="145"/>
    </location>
</feature>
<dbReference type="Proteomes" id="UP001379533">
    <property type="component" value="Chromosome"/>
</dbReference>
<dbReference type="PROSITE" id="PS00201">
    <property type="entry name" value="FLAVODOXIN"/>
    <property type="match status" value="1"/>
</dbReference>
<dbReference type="Pfam" id="PF12724">
    <property type="entry name" value="Flavodoxin_5"/>
    <property type="match status" value="1"/>
</dbReference>
<evidence type="ECO:0000256" key="1">
    <source>
        <dbReference type="ARBA" id="ARBA00001917"/>
    </source>
</evidence>
<evidence type="ECO:0000313" key="4">
    <source>
        <dbReference type="Proteomes" id="UP001379533"/>
    </source>
</evidence>
<dbReference type="SUPFAM" id="SSF52218">
    <property type="entry name" value="Flavoproteins"/>
    <property type="match status" value="1"/>
</dbReference>
<reference evidence="3 4" key="1">
    <citation type="submission" date="2021-12" db="EMBL/GenBank/DDBJ databases">
        <title>Discovery of the Pendulisporaceae a myxobacterial family with distinct sporulation behavior and unique specialized metabolism.</title>
        <authorList>
            <person name="Garcia R."/>
            <person name="Popoff A."/>
            <person name="Bader C.D."/>
            <person name="Loehr J."/>
            <person name="Walesch S."/>
            <person name="Walt C."/>
            <person name="Boldt J."/>
            <person name="Bunk B."/>
            <person name="Haeckl F.J.F.P.J."/>
            <person name="Gunesch A.P."/>
            <person name="Birkelbach J."/>
            <person name="Nuebel U."/>
            <person name="Pietschmann T."/>
            <person name="Bach T."/>
            <person name="Mueller R."/>
        </authorList>
    </citation>
    <scope>NUCLEOTIDE SEQUENCE [LARGE SCALE GENOMIC DNA]</scope>
    <source>
        <strain evidence="3 4">MSr12523</strain>
    </source>
</reference>
<dbReference type="InterPro" id="IPR029039">
    <property type="entry name" value="Flavoprotein-like_sf"/>
</dbReference>
<name>A0ABZ2JZ51_9BACT</name>
<dbReference type="InterPro" id="IPR052200">
    <property type="entry name" value="Protoporphyrinogen_IX_DH"/>
</dbReference>
<accession>A0ABZ2JZ51</accession>
<keyword evidence="4" id="KW-1185">Reference proteome</keyword>
<protein>
    <recommendedName>
        <fullName evidence="2">Flavodoxin-like domain-containing protein</fullName>
    </recommendedName>
</protein>
<proteinExistence type="predicted"/>
<dbReference type="InterPro" id="IPR008254">
    <property type="entry name" value="Flavodoxin/NO_synth"/>
</dbReference>
<dbReference type="PROSITE" id="PS50902">
    <property type="entry name" value="FLAVODOXIN_LIKE"/>
    <property type="match status" value="1"/>
</dbReference>
<dbReference type="PANTHER" id="PTHR38030">
    <property type="entry name" value="PROTOPORPHYRINOGEN IX DEHYDROGENASE [MENAQUINONE]"/>
    <property type="match status" value="1"/>
</dbReference>